<gene>
    <name evidence="8" type="ORF">EV191_107123</name>
</gene>
<dbReference type="PANTHER" id="PTHR43124">
    <property type="entry name" value="PURINE EFFLUX PUMP PBUE"/>
    <property type="match status" value="1"/>
</dbReference>
<dbReference type="SUPFAM" id="SSF103473">
    <property type="entry name" value="MFS general substrate transporter"/>
    <property type="match status" value="1"/>
</dbReference>
<dbReference type="PROSITE" id="PS50850">
    <property type="entry name" value="MFS"/>
    <property type="match status" value="1"/>
</dbReference>
<name>A0A4R2QPJ5_9PSEU</name>
<evidence type="ECO:0000256" key="4">
    <source>
        <dbReference type="ARBA" id="ARBA00022989"/>
    </source>
</evidence>
<accession>A0A4R2QPJ5</accession>
<dbReference type="OrthoDB" id="5241931at2"/>
<proteinExistence type="predicted"/>
<dbReference type="PANTHER" id="PTHR43124:SF3">
    <property type="entry name" value="CHLORAMPHENICOL EFFLUX PUMP RV0191"/>
    <property type="match status" value="1"/>
</dbReference>
<evidence type="ECO:0000256" key="6">
    <source>
        <dbReference type="SAM" id="Phobius"/>
    </source>
</evidence>
<organism evidence="8 9">
    <name type="scientific">Tamaricihabitans halophyticus</name>
    <dbReference type="NCBI Taxonomy" id="1262583"/>
    <lineage>
        <taxon>Bacteria</taxon>
        <taxon>Bacillati</taxon>
        <taxon>Actinomycetota</taxon>
        <taxon>Actinomycetes</taxon>
        <taxon>Pseudonocardiales</taxon>
        <taxon>Pseudonocardiaceae</taxon>
        <taxon>Tamaricihabitans</taxon>
    </lineage>
</organism>
<feature type="transmembrane region" description="Helical" evidence="6">
    <location>
        <begin position="76"/>
        <end position="96"/>
    </location>
</feature>
<comment type="subcellular location">
    <subcellularLocation>
        <location evidence="1">Cell membrane</location>
        <topology evidence="1">Multi-pass membrane protein</topology>
    </subcellularLocation>
</comment>
<dbReference type="AlphaFoldDB" id="A0A4R2QPJ5"/>
<keyword evidence="9" id="KW-1185">Reference proteome</keyword>
<sequence length="380" mass="38575">MRFPRLAVAALYVGGLIGPFAGGVVAPMLPELSADFDISLSSAGAALTAYLIPFAALMLVSGTIGERWGRARVIRFAYIAYIGASLLCVLADDYALFLTGRITQGAANAFTTPLLLAAIATATPPERLGRAMGMYGSMQAAGQSFAPLFGGLAAEFSWRYAFIAVACVAAILAAIPLPTTAQSAGREPVRLRAAWRTQVVLAGLLAMVAWATLGGLSFLVATHFADAFGLSSGVRGVLLTGFGIAGLLTSRLVGVAVDRVGARSCALVGSLAAALAIGLFGAVPWLAGAVALWTLAGVGSQLIMVGLNTLVLVEDGPNRGGAVSVVQSFRFIGAAASPLAFLPLYGISAIVGFLVPAVLLAITGPAVLARRPPGSSSAAQ</sequence>
<dbReference type="RefSeq" id="WP_132878096.1">
    <property type="nucleotide sequence ID" value="NZ_SLXQ01000007.1"/>
</dbReference>
<evidence type="ECO:0000256" key="2">
    <source>
        <dbReference type="ARBA" id="ARBA00022475"/>
    </source>
</evidence>
<dbReference type="GO" id="GO:0022857">
    <property type="term" value="F:transmembrane transporter activity"/>
    <property type="evidence" value="ECO:0007669"/>
    <property type="project" value="InterPro"/>
</dbReference>
<feature type="transmembrane region" description="Helical" evidence="6">
    <location>
        <begin position="233"/>
        <end position="253"/>
    </location>
</feature>
<dbReference type="InterPro" id="IPR011701">
    <property type="entry name" value="MFS"/>
</dbReference>
<keyword evidence="2" id="KW-1003">Cell membrane</keyword>
<evidence type="ECO:0000256" key="1">
    <source>
        <dbReference type="ARBA" id="ARBA00004651"/>
    </source>
</evidence>
<keyword evidence="3 6" id="KW-0812">Transmembrane</keyword>
<dbReference type="InterPro" id="IPR050189">
    <property type="entry name" value="MFS_Efflux_Transporters"/>
</dbReference>
<feature type="transmembrane region" description="Helical" evidence="6">
    <location>
        <begin position="347"/>
        <end position="368"/>
    </location>
</feature>
<comment type="caution">
    <text evidence="8">The sequence shown here is derived from an EMBL/GenBank/DDBJ whole genome shotgun (WGS) entry which is preliminary data.</text>
</comment>
<dbReference type="InterPro" id="IPR020846">
    <property type="entry name" value="MFS_dom"/>
</dbReference>
<feature type="transmembrane region" description="Helical" evidence="6">
    <location>
        <begin position="160"/>
        <end position="178"/>
    </location>
</feature>
<dbReference type="PRINTS" id="PR01035">
    <property type="entry name" value="TCRTETA"/>
</dbReference>
<dbReference type="InterPro" id="IPR001958">
    <property type="entry name" value="Tet-R_TetA/multi-R_MdtG-like"/>
</dbReference>
<evidence type="ECO:0000313" key="9">
    <source>
        <dbReference type="Proteomes" id="UP000294911"/>
    </source>
</evidence>
<keyword evidence="5 6" id="KW-0472">Membrane</keyword>
<keyword evidence="4 6" id="KW-1133">Transmembrane helix</keyword>
<evidence type="ECO:0000313" key="8">
    <source>
        <dbReference type="EMBL" id="TCP50859.1"/>
    </source>
</evidence>
<feature type="transmembrane region" description="Helical" evidence="6">
    <location>
        <begin position="199"/>
        <end position="221"/>
    </location>
</feature>
<dbReference type="GO" id="GO:0005886">
    <property type="term" value="C:plasma membrane"/>
    <property type="evidence" value="ECO:0007669"/>
    <property type="project" value="UniProtKB-SubCell"/>
</dbReference>
<feature type="domain" description="Major facilitator superfamily (MFS) profile" evidence="7">
    <location>
        <begin position="7"/>
        <end position="375"/>
    </location>
</feature>
<feature type="transmembrane region" description="Helical" evidence="6">
    <location>
        <begin position="265"/>
        <end position="286"/>
    </location>
</feature>
<reference evidence="8 9" key="1">
    <citation type="submission" date="2019-03" db="EMBL/GenBank/DDBJ databases">
        <title>Genomic Encyclopedia of Type Strains, Phase IV (KMG-IV): sequencing the most valuable type-strain genomes for metagenomic binning, comparative biology and taxonomic classification.</title>
        <authorList>
            <person name="Goeker M."/>
        </authorList>
    </citation>
    <scope>NUCLEOTIDE SEQUENCE [LARGE SCALE GENOMIC DNA]</scope>
    <source>
        <strain evidence="8 9">DSM 45765</strain>
    </source>
</reference>
<feature type="transmembrane region" description="Helical" evidence="6">
    <location>
        <begin position="38"/>
        <end position="64"/>
    </location>
</feature>
<evidence type="ECO:0000256" key="3">
    <source>
        <dbReference type="ARBA" id="ARBA00022692"/>
    </source>
</evidence>
<dbReference type="InterPro" id="IPR036259">
    <property type="entry name" value="MFS_trans_sf"/>
</dbReference>
<dbReference type="EMBL" id="SLXQ01000007">
    <property type="protein sequence ID" value="TCP50859.1"/>
    <property type="molecule type" value="Genomic_DNA"/>
</dbReference>
<dbReference type="Gene3D" id="1.20.1250.20">
    <property type="entry name" value="MFS general substrate transporter like domains"/>
    <property type="match status" value="2"/>
</dbReference>
<evidence type="ECO:0000256" key="5">
    <source>
        <dbReference type="ARBA" id="ARBA00023136"/>
    </source>
</evidence>
<dbReference type="Proteomes" id="UP000294911">
    <property type="component" value="Unassembled WGS sequence"/>
</dbReference>
<evidence type="ECO:0000259" key="7">
    <source>
        <dbReference type="PROSITE" id="PS50850"/>
    </source>
</evidence>
<dbReference type="Pfam" id="PF07690">
    <property type="entry name" value="MFS_1"/>
    <property type="match status" value="1"/>
</dbReference>
<protein>
    <submittedName>
        <fullName evidence="8">Putative MFS family arabinose efflux permease</fullName>
    </submittedName>
</protein>